<dbReference type="EMBL" id="CAKLBY020000014">
    <property type="protein sequence ID" value="CAK7896712.1"/>
    <property type="molecule type" value="Genomic_DNA"/>
</dbReference>
<evidence type="ECO:0000313" key="3">
    <source>
        <dbReference type="EMBL" id="CAK7926619.1"/>
    </source>
</evidence>
<protein>
    <submittedName>
        <fullName evidence="3">Uncharacterized protein</fullName>
    </submittedName>
</protein>
<reference evidence="3" key="1">
    <citation type="submission" date="2024-01" db="EMBL/GenBank/DDBJ databases">
        <authorList>
            <person name="Webb A."/>
        </authorList>
    </citation>
    <scope>NUCLEOTIDE SEQUENCE</scope>
    <source>
        <strain evidence="3">Pm1</strain>
    </source>
</reference>
<evidence type="ECO:0000256" key="1">
    <source>
        <dbReference type="SAM" id="MobiDB-lite"/>
    </source>
</evidence>
<dbReference type="EMBL" id="CAKLBY020000101">
    <property type="protein sequence ID" value="CAK7926619.1"/>
    <property type="molecule type" value="Genomic_DNA"/>
</dbReference>
<dbReference type="Proteomes" id="UP001162060">
    <property type="component" value="Unassembled WGS sequence"/>
</dbReference>
<sequence>MDGWIEDQLVLKCRRSKGRFRAQMRGWRCRFVSCRLRCAREEEQISREKLSHRSERGATTADDAESSMRRRVVGKCLEVEELDETHSSPFAWRQKRLHHQVSRPRDGWHSTTEPNPVQVRVGDGRREHVRISRHGRTIAACVSFSTDIDGAQ</sequence>
<evidence type="ECO:0000313" key="2">
    <source>
        <dbReference type="EMBL" id="CAK7896712.1"/>
    </source>
</evidence>
<evidence type="ECO:0000313" key="4">
    <source>
        <dbReference type="Proteomes" id="UP001162060"/>
    </source>
</evidence>
<accession>A0AAV1TWC8</accession>
<proteinExistence type="predicted"/>
<organism evidence="3 4">
    <name type="scientific">Peronospora matthiolae</name>
    <dbReference type="NCBI Taxonomy" id="2874970"/>
    <lineage>
        <taxon>Eukaryota</taxon>
        <taxon>Sar</taxon>
        <taxon>Stramenopiles</taxon>
        <taxon>Oomycota</taxon>
        <taxon>Peronosporomycetes</taxon>
        <taxon>Peronosporales</taxon>
        <taxon>Peronosporaceae</taxon>
        <taxon>Peronospora</taxon>
    </lineage>
</organism>
<gene>
    <name evidence="3" type="ORF">PM001_LOCUS11769</name>
    <name evidence="2" type="ORF">PM001_LOCUS1294</name>
</gene>
<feature type="compositionally biased region" description="Basic and acidic residues" evidence="1">
    <location>
        <begin position="47"/>
        <end position="56"/>
    </location>
</feature>
<dbReference type="AlphaFoldDB" id="A0AAV1TWC8"/>
<name>A0AAV1TWC8_9STRA</name>
<comment type="caution">
    <text evidence="3">The sequence shown here is derived from an EMBL/GenBank/DDBJ whole genome shotgun (WGS) entry which is preliminary data.</text>
</comment>
<feature type="region of interest" description="Disordered" evidence="1">
    <location>
        <begin position="47"/>
        <end position="67"/>
    </location>
</feature>